<protein>
    <submittedName>
        <fullName evidence="2">Uncharacterized protein</fullName>
    </submittedName>
</protein>
<feature type="region of interest" description="Disordered" evidence="1">
    <location>
        <begin position="130"/>
        <end position="182"/>
    </location>
</feature>
<sequence>MYGVEMHQLNCPSSFPQIKKRRKYRKRTRLPTRRDLTKEFESLAATSQCGTPEKGDRSGVGRPRKKETILPDNLIDFILENESNEPALSDEEYTHCMTVLAGDMNRKCEILKICDIIGIDRETVRRKKRLRNAARAKDKSKVGTVATPGREEREQSDRSASASPANSPEPSSDRDEAGLNQHLTSTPSFDEFLCNSEQESCLKLDTKEWSPFPHAYECGETPSHSLDDLHLSLMRLSPSHEAPHVITHAEAANVARGIVEEFDDINPTLEAL</sequence>
<evidence type="ECO:0000256" key="1">
    <source>
        <dbReference type="SAM" id="MobiDB-lite"/>
    </source>
</evidence>
<reference evidence="2 3" key="1">
    <citation type="submission" date="2024-02" db="EMBL/GenBank/DDBJ databases">
        <authorList>
            <person name="Daric V."/>
            <person name="Darras S."/>
        </authorList>
    </citation>
    <scope>NUCLEOTIDE SEQUENCE [LARGE SCALE GENOMIC DNA]</scope>
</reference>
<comment type="caution">
    <text evidence="2">The sequence shown here is derived from an EMBL/GenBank/DDBJ whole genome shotgun (WGS) entry which is preliminary data.</text>
</comment>
<gene>
    <name evidence="2" type="ORF">CVLEPA_LOCUS15403</name>
</gene>
<dbReference type="Proteomes" id="UP001642483">
    <property type="component" value="Unassembled WGS sequence"/>
</dbReference>
<feature type="region of interest" description="Disordered" evidence="1">
    <location>
        <begin position="43"/>
        <end position="66"/>
    </location>
</feature>
<keyword evidence="3" id="KW-1185">Reference proteome</keyword>
<proteinExistence type="predicted"/>
<evidence type="ECO:0000313" key="3">
    <source>
        <dbReference type="Proteomes" id="UP001642483"/>
    </source>
</evidence>
<name>A0ABP0G062_CLALP</name>
<accession>A0ABP0G062</accession>
<organism evidence="2 3">
    <name type="scientific">Clavelina lepadiformis</name>
    <name type="common">Light-bulb sea squirt</name>
    <name type="synonym">Ascidia lepadiformis</name>
    <dbReference type="NCBI Taxonomy" id="159417"/>
    <lineage>
        <taxon>Eukaryota</taxon>
        <taxon>Metazoa</taxon>
        <taxon>Chordata</taxon>
        <taxon>Tunicata</taxon>
        <taxon>Ascidiacea</taxon>
        <taxon>Aplousobranchia</taxon>
        <taxon>Clavelinidae</taxon>
        <taxon>Clavelina</taxon>
    </lineage>
</organism>
<evidence type="ECO:0000313" key="2">
    <source>
        <dbReference type="EMBL" id="CAK8684417.1"/>
    </source>
</evidence>
<dbReference type="EMBL" id="CAWYQH010000097">
    <property type="protein sequence ID" value="CAK8684417.1"/>
    <property type="molecule type" value="Genomic_DNA"/>
</dbReference>
<feature type="compositionally biased region" description="Low complexity" evidence="1">
    <location>
        <begin position="159"/>
        <end position="170"/>
    </location>
</feature>